<reference evidence="2" key="1">
    <citation type="submission" date="2020-08" db="EMBL/GenBank/DDBJ databases">
        <title>Multicomponent nature underlies the extraordinary mechanical properties of spider dragline silk.</title>
        <authorList>
            <person name="Kono N."/>
            <person name="Nakamura H."/>
            <person name="Mori M."/>
            <person name="Yoshida Y."/>
            <person name="Ohtoshi R."/>
            <person name="Malay A.D."/>
            <person name="Moran D.A.P."/>
            <person name="Tomita M."/>
            <person name="Numata K."/>
            <person name="Arakawa K."/>
        </authorList>
    </citation>
    <scope>NUCLEOTIDE SEQUENCE</scope>
</reference>
<dbReference type="Pfam" id="PF17921">
    <property type="entry name" value="Integrase_H2C2"/>
    <property type="match status" value="1"/>
</dbReference>
<dbReference type="Gene3D" id="1.10.340.70">
    <property type="match status" value="1"/>
</dbReference>
<keyword evidence="3" id="KW-1185">Reference proteome</keyword>
<dbReference type="Proteomes" id="UP000887013">
    <property type="component" value="Unassembled WGS sequence"/>
</dbReference>
<evidence type="ECO:0000313" key="2">
    <source>
        <dbReference type="EMBL" id="GFU28001.1"/>
    </source>
</evidence>
<dbReference type="AlphaFoldDB" id="A0A8X6QRE7"/>
<name>A0A8X6QRE7_NEPPI</name>
<feature type="domain" description="Integrase zinc-binding" evidence="1">
    <location>
        <begin position="100"/>
        <end position="148"/>
    </location>
</feature>
<evidence type="ECO:0000259" key="1">
    <source>
        <dbReference type="Pfam" id="PF17921"/>
    </source>
</evidence>
<protein>
    <submittedName>
        <fullName evidence="2">Gag pol polyprotein</fullName>
    </submittedName>
</protein>
<organism evidence="2 3">
    <name type="scientific">Nephila pilipes</name>
    <name type="common">Giant wood spider</name>
    <name type="synonym">Nephila maculata</name>
    <dbReference type="NCBI Taxonomy" id="299642"/>
    <lineage>
        <taxon>Eukaryota</taxon>
        <taxon>Metazoa</taxon>
        <taxon>Ecdysozoa</taxon>
        <taxon>Arthropoda</taxon>
        <taxon>Chelicerata</taxon>
        <taxon>Arachnida</taxon>
        <taxon>Araneae</taxon>
        <taxon>Araneomorphae</taxon>
        <taxon>Entelegynae</taxon>
        <taxon>Araneoidea</taxon>
        <taxon>Nephilidae</taxon>
        <taxon>Nephila</taxon>
    </lineage>
</organism>
<dbReference type="InterPro" id="IPR041588">
    <property type="entry name" value="Integrase_H2C2"/>
</dbReference>
<proteinExistence type="predicted"/>
<dbReference type="OrthoDB" id="422540at2759"/>
<comment type="caution">
    <text evidence="2">The sequence shown here is derived from an EMBL/GenBank/DDBJ whole genome shotgun (WGS) entry which is preliminary data.</text>
</comment>
<evidence type="ECO:0000313" key="3">
    <source>
        <dbReference type="Proteomes" id="UP000887013"/>
    </source>
</evidence>
<accession>A0A8X6QRE7</accession>
<gene>
    <name evidence="2" type="primary">RF55_20684</name>
    <name evidence="2" type="ORF">NPIL_188321</name>
</gene>
<dbReference type="EMBL" id="BMAW01082208">
    <property type="protein sequence ID" value="GFU28001.1"/>
    <property type="molecule type" value="Genomic_DNA"/>
</dbReference>
<sequence length="155" mass="17997">MLHIKTQANPHLDFVLQLTLNIQHISGKDNVITDTMSRLKEIQVSETLDYVKIAHEQTNYDELKKLISSNTNIQFEEFLVIGLKEQIFCDISIVNPRHYIPLSYRERVFDSIHHLSHPGIRTTAAAVAKKFIWPSIKKDCRKWAKTCKQVLAHFT</sequence>